<gene>
    <name evidence="9" type="ORF">SAMN04487958_102377</name>
</gene>
<dbReference type="Proteomes" id="UP000198505">
    <property type="component" value="Unassembled WGS sequence"/>
</dbReference>
<reference evidence="10" key="1">
    <citation type="submission" date="2016-10" db="EMBL/GenBank/DDBJ databases">
        <authorList>
            <person name="Varghese N."/>
            <person name="Submissions S."/>
        </authorList>
    </citation>
    <scope>NUCLEOTIDE SEQUENCE [LARGE SCALE GENOMIC DNA]</scope>
    <source>
        <strain evidence="10">CGMCC 1.6495</strain>
    </source>
</reference>
<keyword evidence="4 6" id="KW-0472">Membrane</keyword>
<evidence type="ECO:0000313" key="10">
    <source>
        <dbReference type="Proteomes" id="UP000198505"/>
    </source>
</evidence>
<dbReference type="GO" id="GO:0016020">
    <property type="term" value="C:membrane"/>
    <property type="evidence" value="ECO:0007669"/>
    <property type="project" value="UniProtKB-SubCell"/>
</dbReference>
<evidence type="ECO:0000256" key="5">
    <source>
        <dbReference type="RuleBase" id="RU000320"/>
    </source>
</evidence>
<dbReference type="GO" id="GO:0042773">
    <property type="term" value="P:ATP synthesis coupled electron transport"/>
    <property type="evidence" value="ECO:0007669"/>
    <property type="project" value="InterPro"/>
</dbReference>
<dbReference type="AlphaFoldDB" id="A0A1H9RGR8"/>
<dbReference type="Pfam" id="PF00662">
    <property type="entry name" value="Proton_antipo_N"/>
    <property type="match status" value="1"/>
</dbReference>
<evidence type="ECO:0000313" key="9">
    <source>
        <dbReference type="EMBL" id="SER71755.1"/>
    </source>
</evidence>
<evidence type="ECO:0000256" key="3">
    <source>
        <dbReference type="ARBA" id="ARBA00022989"/>
    </source>
</evidence>
<dbReference type="Pfam" id="PF00361">
    <property type="entry name" value="Proton_antipo_M"/>
    <property type="match status" value="1"/>
</dbReference>
<dbReference type="InterPro" id="IPR001516">
    <property type="entry name" value="Proton_antipo_N"/>
</dbReference>
<dbReference type="InterPro" id="IPR003945">
    <property type="entry name" value="NU5C-like"/>
</dbReference>
<dbReference type="PANTHER" id="PTHR42829">
    <property type="entry name" value="NADH-UBIQUINONE OXIDOREDUCTASE CHAIN 5"/>
    <property type="match status" value="1"/>
</dbReference>
<evidence type="ECO:0000256" key="2">
    <source>
        <dbReference type="ARBA" id="ARBA00022692"/>
    </source>
</evidence>
<keyword evidence="2 5" id="KW-0812">Transmembrane</keyword>
<feature type="transmembrane region" description="Helical" evidence="6">
    <location>
        <begin position="68"/>
        <end position="92"/>
    </location>
</feature>
<dbReference type="InterPro" id="IPR001750">
    <property type="entry name" value="ND/Mrp_TM"/>
</dbReference>
<feature type="transmembrane region" description="Helical" evidence="6">
    <location>
        <begin position="611"/>
        <end position="631"/>
    </location>
</feature>
<dbReference type="GO" id="GO:0003954">
    <property type="term" value="F:NADH dehydrogenase activity"/>
    <property type="evidence" value="ECO:0007669"/>
    <property type="project" value="TreeGrafter"/>
</dbReference>
<dbReference type="GO" id="GO:0008137">
    <property type="term" value="F:NADH dehydrogenase (ubiquinone) activity"/>
    <property type="evidence" value="ECO:0007669"/>
    <property type="project" value="InterPro"/>
</dbReference>
<feature type="transmembrane region" description="Helical" evidence="6">
    <location>
        <begin position="230"/>
        <end position="252"/>
    </location>
</feature>
<evidence type="ECO:0000259" key="7">
    <source>
        <dbReference type="Pfam" id="PF00361"/>
    </source>
</evidence>
<feature type="transmembrane region" description="Helical" evidence="6">
    <location>
        <begin position="258"/>
        <end position="279"/>
    </location>
</feature>
<proteinExistence type="predicted"/>
<feature type="transmembrane region" description="Helical" evidence="6">
    <location>
        <begin position="386"/>
        <end position="408"/>
    </location>
</feature>
<feature type="transmembrane region" description="Helical" evidence="6">
    <location>
        <begin position="104"/>
        <end position="122"/>
    </location>
</feature>
<dbReference type="EMBL" id="FOGS01000002">
    <property type="protein sequence ID" value="SER71755.1"/>
    <property type="molecule type" value="Genomic_DNA"/>
</dbReference>
<feature type="transmembrane region" description="Helical" evidence="6">
    <location>
        <begin position="352"/>
        <end position="374"/>
    </location>
</feature>
<protein>
    <submittedName>
        <fullName evidence="9">NADH dehydrogenase subunit L</fullName>
    </submittedName>
</protein>
<dbReference type="GO" id="GO:0012505">
    <property type="term" value="C:endomembrane system"/>
    <property type="evidence" value="ECO:0007669"/>
    <property type="project" value="UniProtKB-SubCell"/>
</dbReference>
<organism evidence="9 10">
    <name type="scientific">Vreelandella subterranea</name>
    <dbReference type="NCBI Taxonomy" id="416874"/>
    <lineage>
        <taxon>Bacteria</taxon>
        <taxon>Pseudomonadati</taxon>
        <taxon>Pseudomonadota</taxon>
        <taxon>Gammaproteobacteria</taxon>
        <taxon>Oceanospirillales</taxon>
        <taxon>Halomonadaceae</taxon>
        <taxon>Vreelandella</taxon>
    </lineage>
</organism>
<accession>A0A1H9RGR8</accession>
<evidence type="ECO:0000256" key="1">
    <source>
        <dbReference type="ARBA" id="ARBA00004127"/>
    </source>
</evidence>
<dbReference type="RefSeq" id="WP_092825687.1">
    <property type="nucleotide sequence ID" value="NZ_FOGS01000002.1"/>
</dbReference>
<keyword evidence="10" id="KW-1185">Reference proteome</keyword>
<feature type="transmembrane region" description="Helical" evidence="6">
    <location>
        <begin position="463"/>
        <end position="485"/>
    </location>
</feature>
<feature type="domain" description="NADH:quinone oxidoreductase/Mrp antiporter transmembrane" evidence="7">
    <location>
        <begin position="121"/>
        <end position="402"/>
    </location>
</feature>
<dbReference type="GO" id="GO:0015990">
    <property type="term" value="P:electron transport coupled proton transport"/>
    <property type="evidence" value="ECO:0007669"/>
    <property type="project" value="TreeGrafter"/>
</dbReference>
<evidence type="ECO:0000256" key="6">
    <source>
        <dbReference type="SAM" id="Phobius"/>
    </source>
</evidence>
<dbReference type="STRING" id="416874.SAMN04487958_102377"/>
<dbReference type="PRINTS" id="PR01434">
    <property type="entry name" value="NADHDHGNASE5"/>
</dbReference>
<feature type="transmembrane region" description="Helical" evidence="6">
    <location>
        <begin position="295"/>
        <end position="316"/>
    </location>
</feature>
<name>A0A1H9RGR8_9GAMM</name>
<feature type="transmembrane region" description="Helical" evidence="6">
    <location>
        <begin position="128"/>
        <end position="146"/>
    </location>
</feature>
<feature type="transmembrane region" description="Helical" evidence="6">
    <location>
        <begin position="167"/>
        <end position="187"/>
    </location>
</feature>
<sequence length="633" mass="64954">MNAVLLPILPPLIAALAVLLLRRGSAVLALAGATLNLAGSLWLIARVVDVQTETLLLPGLPDMPLRLVAGPMTSLLTVAVATVATFVLIYAVGYMKRESGQARFYAVMSLFLAAMQALVLAGDWILLLASWELISLCSYLLIGFWFQRPEAANAATRAFLYTRSADLGLYVAIFILIGSAGTSEIAASLEADAGAPTIAGLLLLLAAMGKSAQVPLQDWLMRAMAGPTPVSALLHSATLVAAGAILLIRSAPLLTPEALFAVGIVGGITTVAAGVIALAERDLKRVLAASTASQYGLMLIAVGAGVPLAALLHLLAHAAIKSTLFLAAGDFQHAREGTGFDQLKGVGRARPWSFGGFALAAMALAGIPPLSGFFSKDAVIAAALSAPGAVLLGALALVGTLLTGAYMARALRVLWQGSGDTRPVEGTGWMRAGIWGLAIPAAVLGLAFGPLEKMLDLAAPETAGIVVIVLGLVAALGGLALGWLVPAQRLLGPAHQWAESGLVVAGGLTAWVGRPAMAVAGGCNRLENHLYAAALGIGDAALSIARGGERLEKRLYQDVLGVGRANLAVGRWVRGGDERGIDGLIFALVAAVQALGARARSLQSGMIHHSLAISAVAIAVLFVVILFSASLSF</sequence>
<feature type="domain" description="NADH-Ubiquinone oxidoreductase (complex I) chain 5 N-terminal" evidence="8">
    <location>
        <begin position="66"/>
        <end position="105"/>
    </location>
</feature>
<keyword evidence="3 6" id="KW-1133">Transmembrane helix</keyword>
<evidence type="ECO:0000256" key="4">
    <source>
        <dbReference type="ARBA" id="ARBA00023136"/>
    </source>
</evidence>
<feature type="transmembrane region" description="Helical" evidence="6">
    <location>
        <begin position="428"/>
        <end position="451"/>
    </location>
</feature>
<evidence type="ECO:0000259" key="8">
    <source>
        <dbReference type="Pfam" id="PF00662"/>
    </source>
</evidence>
<dbReference type="PANTHER" id="PTHR42829:SF2">
    <property type="entry name" value="NADH-UBIQUINONE OXIDOREDUCTASE CHAIN 5"/>
    <property type="match status" value="1"/>
</dbReference>
<dbReference type="Gene3D" id="1.20.5.2700">
    <property type="match status" value="1"/>
</dbReference>
<comment type="subcellular location">
    <subcellularLocation>
        <location evidence="1">Endomembrane system</location>
        <topology evidence="1">Multi-pass membrane protein</topology>
    </subcellularLocation>
    <subcellularLocation>
        <location evidence="5">Membrane</location>
        <topology evidence="5">Multi-pass membrane protein</topology>
    </subcellularLocation>
</comment>